<keyword evidence="3 4" id="KW-0658">Purine biosynthesis</keyword>
<dbReference type="GO" id="GO:0004644">
    <property type="term" value="F:phosphoribosylglycinamide formyltransferase activity"/>
    <property type="evidence" value="ECO:0007669"/>
    <property type="project" value="UniProtKB-UniRule"/>
</dbReference>
<evidence type="ECO:0000256" key="4">
    <source>
        <dbReference type="HAMAP-Rule" id="MF_01930"/>
    </source>
</evidence>
<dbReference type="Pfam" id="PF00551">
    <property type="entry name" value="Formyl_trans_N"/>
    <property type="match status" value="1"/>
</dbReference>
<comment type="similarity">
    <text evidence="4">Belongs to the GART family.</text>
</comment>
<name>A0A1G7VXV0_9PROT</name>
<feature type="binding site" evidence="4">
    <location>
        <begin position="95"/>
        <end position="98"/>
    </location>
    <ligand>
        <name>(6R)-10-formyltetrahydrofolate</name>
        <dbReference type="ChEBI" id="CHEBI:195366"/>
    </ligand>
</feature>
<organism evidence="6 7">
    <name type="scientific">Roseospirillum parvum</name>
    <dbReference type="NCBI Taxonomy" id="83401"/>
    <lineage>
        <taxon>Bacteria</taxon>
        <taxon>Pseudomonadati</taxon>
        <taxon>Pseudomonadota</taxon>
        <taxon>Alphaproteobacteria</taxon>
        <taxon>Rhodospirillales</taxon>
        <taxon>Rhodospirillaceae</taxon>
        <taxon>Roseospirillum</taxon>
    </lineage>
</organism>
<dbReference type="CDD" id="cd08645">
    <property type="entry name" value="FMT_core_GART"/>
    <property type="match status" value="1"/>
</dbReference>
<dbReference type="NCBIfam" id="TIGR00639">
    <property type="entry name" value="PurN"/>
    <property type="match status" value="1"/>
</dbReference>
<keyword evidence="2 4" id="KW-0808">Transferase</keyword>
<gene>
    <name evidence="4" type="primary">purN</name>
    <name evidence="6" type="ORF">SAMN05421742_1025</name>
</gene>
<dbReference type="PANTHER" id="PTHR43369:SF2">
    <property type="entry name" value="PHOSPHORIBOSYLGLYCINAMIDE FORMYLTRANSFERASE"/>
    <property type="match status" value="1"/>
</dbReference>
<proteinExistence type="inferred from homology"/>
<evidence type="ECO:0000256" key="1">
    <source>
        <dbReference type="ARBA" id="ARBA00005054"/>
    </source>
</evidence>
<dbReference type="HAMAP" id="MF_01930">
    <property type="entry name" value="PurN"/>
    <property type="match status" value="1"/>
</dbReference>
<comment type="catalytic activity">
    <reaction evidence="4">
        <text>N(1)-(5-phospho-beta-D-ribosyl)glycinamide + (6R)-10-formyltetrahydrofolate = N(2)-formyl-N(1)-(5-phospho-beta-D-ribosyl)glycinamide + (6S)-5,6,7,8-tetrahydrofolate + H(+)</text>
        <dbReference type="Rhea" id="RHEA:15053"/>
        <dbReference type="ChEBI" id="CHEBI:15378"/>
        <dbReference type="ChEBI" id="CHEBI:57453"/>
        <dbReference type="ChEBI" id="CHEBI:143788"/>
        <dbReference type="ChEBI" id="CHEBI:147286"/>
        <dbReference type="ChEBI" id="CHEBI:195366"/>
        <dbReference type="EC" id="2.1.2.2"/>
    </reaction>
</comment>
<feature type="binding site" evidence="4">
    <location>
        <position position="70"/>
    </location>
    <ligand>
        <name>(6R)-10-formyltetrahydrofolate</name>
        <dbReference type="ChEBI" id="CHEBI:195366"/>
    </ligand>
</feature>
<dbReference type="EMBL" id="FNCV01000002">
    <property type="protein sequence ID" value="SDG64481.1"/>
    <property type="molecule type" value="Genomic_DNA"/>
</dbReference>
<dbReference type="InterPro" id="IPR036477">
    <property type="entry name" value="Formyl_transf_N_sf"/>
</dbReference>
<dbReference type="PANTHER" id="PTHR43369">
    <property type="entry name" value="PHOSPHORIBOSYLGLYCINAMIDE FORMYLTRANSFERASE"/>
    <property type="match status" value="1"/>
</dbReference>
<sequence>MAPDTRRRVAILVSGRGSNMDALLKAAADPAFPARVVLVLSNRPNAPALDKARAAGVPTEVLDHTTFDSREAFDQALDERLRAAQVELVCLAGFLRLLTERFVDSWENRLINIHPSLLPAFKGLHTHERALETGVRVHGCTVHFLRPAMDEGPIIAQAAVAVLPDDTAESLGARVLEAEHQLFPLALRLVAEGRARVRGERVDLTDTPTRTDTFLNPPVG</sequence>
<evidence type="ECO:0000313" key="6">
    <source>
        <dbReference type="EMBL" id="SDG64481.1"/>
    </source>
</evidence>
<feature type="active site" description="Proton donor" evidence="4">
    <location>
        <position position="114"/>
    </location>
</feature>
<dbReference type="Proteomes" id="UP000217076">
    <property type="component" value="Unassembled WGS sequence"/>
</dbReference>
<evidence type="ECO:0000313" key="7">
    <source>
        <dbReference type="Proteomes" id="UP000217076"/>
    </source>
</evidence>
<feature type="binding site" evidence="4">
    <location>
        <position position="112"/>
    </location>
    <ligand>
        <name>(6R)-10-formyltetrahydrofolate</name>
        <dbReference type="ChEBI" id="CHEBI:195366"/>
    </ligand>
</feature>
<comment type="pathway">
    <text evidence="1 4">Purine metabolism; IMP biosynthesis via de novo pathway; N(2)-formyl-N(1)-(5-phospho-D-ribosyl)glycinamide from N(1)-(5-phospho-D-ribosyl)glycinamide (10-formyl THF route): step 1/1.</text>
</comment>
<keyword evidence="7" id="KW-1185">Reference proteome</keyword>
<dbReference type="OrthoDB" id="9806170at2"/>
<dbReference type="GO" id="GO:0006189">
    <property type="term" value="P:'de novo' IMP biosynthetic process"/>
    <property type="evidence" value="ECO:0007669"/>
    <property type="project" value="UniProtKB-UniRule"/>
</dbReference>
<feature type="site" description="Raises pKa of active site His" evidence="4">
    <location>
        <position position="150"/>
    </location>
</feature>
<feature type="domain" description="Formyl transferase N-terminal" evidence="5">
    <location>
        <begin position="8"/>
        <end position="187"/>
    </location>
</feature>
<accession>A0A1G7VXV0</accession>
<dbReference type="STRING" id="83401.SAMN05421742_1025"/>
<dbReference type="InterPro" id="IPR002376">
    <property type="entry name" value="Formyl_transf_N"/>
</dbReference>
<dbReference type="AlphaFoldDB" id="A0A1G7VXV0"/>
<dbReference type="InterPro" id="IPR004607">
    <property type="entry name" value="GART"/>
</dbReference>
<dbReference type="RefSeq" id="WP_092615306.1">
    <property type="nucleotide sequence ID" value="NZ_FNCV01000002.1"/>
</dbReference>
<dbReference type="GO" id="GO:0005829">
    <property type="term" value="C:cytosol"/>
    <property type="evidence" value="ECO:0007669"/>
    <property type="project" value="TreeGrafter"/>
</dbReference>
<evidence type="ECO:0000256" key="2">
    <source>
        <dbReference type="ARBA" id="ARBA00022679"/>
    </source>
</evidence>
<feature type="binding site" evidence="4">
    <location>
        <begin position="17"/>
        <end position="19"/>
    </location>
    <ligand>
        <name>N(1)-(5-phospho-beta-D-ribosyl)glycinamide</name>
        <dbReference type="ChEBI" id="CHEBI:143788"/>
    </ligand>
</feature>
<evidence type="ECO:0000256" key="3">
    <source>
        <dbReference type="ARBA" id="ARBA00022755"/>
    </source>
</evidence>
<dbReference type="EC" id="2.1.2.2" evidence="4"/>
<evidence type="ECO:0000259" key="5">
    <source>
        <dbReference type="Pfam" id="PF00551"/>
    </source>
</evidence>
<dbReference type="Gene3D" id="3.40.50.170">
    <property type="entry name" value="Formyl transferase, N-terminal domain"/>
    <property type="match status" value="1"/>
</dbReference>
<comment type="function">
    <text evidence="4">Catalyzes the transfer of a formyl group from 10-formyltetrahydrofolate to 5-phospho-ribosyl-glycinamide (GAR), producing 5-phospho-ribosyl-N-formylglycinamide (FGAR) and tetrahydrofolate.</text>
</comment>
<protein>
    <recommendedName>
        <fullName evidence="4">Phosphoribosylglycinamide formyltransferase</fullName>
        <ecNumber evidence="4">2.1.2.2</ecNumber>
    </recommendedName>
    <alternativeName>
        <fullName evidence="4">5'-phosphoribosylglycinamide transformylase</fullName>
    </alternativeName>
    <alternativeName>
        <fullName evidence="4">GAR transformylase</fullName>
        <shortName evidence="4">GART</shortName>
    </alternativeName>
</protein>
<dbReference type="SUPFAM" id="SSF53328">
    <property type="entry name" value="Formyltransferase"/>
    <property type="match status" value="1"/>
</dbReference>
<dbReference type="UniPathway" id="UPA00074">
    <property type="reaction ID" value="UER00126"/>
</dbReference>
<reference evidence="7" key="1">
    <citation type="submission" date="2016-10" db="EMBL/GenBank/DDBJ databases">
        <authorList>
            <person name="Varghese N."/>
            <person name="Submissions S."/>
        </authorList>
    </citation>
    <scope>NUCLEOTIDE SEQUENCE [LARGE SCALE GENOMIC DNA]</scope>
    <source>
        <strain evidence="7">930I</strain>
    </source>
</reference>